<comment type="catalytic activity">
    <reaction evidence="14">
        <text>L-aspartyl-L-lysine(out) = L-aspartyl-L-lysine(in)</text>
        <dbReference type="Rhea" id="RHEA:79411"/>
        <dbReference type="ChEBI" id="CHEBI:229953"/>
    </reaction>
</comment>
<name>A0A839SQH6_9PROT</name>
<feature type="transmembrane region" description="Helical" evidence="25">
    <location>
        <begin position="266"/>
        <end position="285"/>
    </location>
</feature>
<dbReference type="EMBL" id="JACHXA010000002">
    <property type="protein sequence ID" value="MBB3064722.1"/>
    <property type="molecule type" value="Genomic_DNA"/>
</dbReference>
<comment type="catalytic activity">
    <reaction evidence="13">
        <text>L-alpha-aminoacyl-L-lysine(out) = L-alpha-aminoacyl-L-lysine(in)</text>
        <dbReference type="Rhea" id="RHEA:79383"/>
        <dbReference type="ChEBI" id="CHEBI:229966"/>
    </reaction>
</comment>
<evidence type="ECO:0000256" key="5">
    <source>
        <dbReference type="ARBA" id="ARBA00022989"/>
    </source>
</evidence>
<comment type="subcellular location">
    <subcellularLocation>
        <location evidence="1">Lysosome membrane</location>
        <topology evidence="1">Multi-pass membrane protein</topology>
    </subcellularLocation>
</comment>
<feature type="transmembrane region" description="Helical" evidence="25">
    <location>
        <begin position="177"/>
        <end position="196"/>
    </location>
</feature>
<comment type="similarity">
    <text evidence="2">Belongs to the major facilitator superfamily.</text>
</comment>
<feature type="transmembrane region" description="Helical" evidence="25">
    <location>
        <begin position="113"/>
        <end position="131"/>
    </location>
</feature>
<keyword evidence="3" id="KW-0813">Transport</keyword>
<comment type="catalytic activity">
    <reaction evidence="16">
        <text>L-lysyl-L-lysine(out) = L-lysyl-L-lysine(in)</text>
        <dbReference type="Rhea" id="RHEA:79403"/>
        <dbReference type="ChEBI" id="CHEBI:229956"/>
    </reaction>
</comment>
<evidence type="ECO:0000256" key="16">
    <source>
        <dbReference type="ARBA" id="ARBA00044900"/>
    </source>
</evidence>
<comment type="catalytic activity">
    <reaction evidence="11">
        <text>L-alpha-aminoacyl-L-histidine(out) = L-alpha-aminoacyl-L-histidine(in)</text>
        <dbReference type="Rhea" id="RHEA:79375"/>
        <dbReference type="ChEBI" id="CHEBI:229967"/>
    </reaction>
</comment>
<evidence type="ECO:0000256" key="19">
    <source>
        <dbReference type="ARBA" id="ARBA00044919"/>
    </source>
</evidence>
<comment type="function">
    <text evidence="23">Lysosomal dipeptide uniporter that selectively exports lysine, arginine or histidine-containing dipeptides with a net positive charge from the lysosome lumen into the cytosol. Could play a role in a specific type of protein O-glycosylation indirectly regulating macrophages migration and tissue invasion. Also essential for liver homeostasis.</text>
</comment>
<comment type="catalytic activity">
    <reaction evidence="10">
        <text>L-alpha-aminoacyl-L-arginine(out) = L-alpha-aminoacyl-L-arginine(in)</text>
        <dbReference type="Rhea" id="RHEA:79367"/>
        <dbReference type="ChEBI" id="CHEBI:229968"/>
    </reaction>
</comment>
<comment type="catalytic activity">
    <reaction evidence="9">
        <text>L-histidyl-glycine(out) = L-histidyl-glycine(in)</text>
        <dbReference type="Rhea" id="RHEA:79395"/>
        <dbReference type="ChEBI" id="CHEBI:229957"/>
    </reaction>
</comment>
<evidence type="ECO:0000256" key="25">
    <source>
        <dbReference type="SAM" id="Phobius"/>
    </source>
</evidence>
<evidence type="ECO:0000256" key="15">
    <source>
        <dbReference type="ARBA" id="ARBA00044899"/>
    </source>
</evidence>
<comment type="catalytic activity">
    <reaction evidence="12">
        <text>L-lysyl-L-alpha-amino acid(out) = L-lysyl-L-alpha-amino acid(in)</text>
        <dbReference type="Rhea" id="RHEA:79387"/>
        <dbReference type="ChEBI" id="CHEBI:229965"/>
    </reaction>
</comment>
<comment type="catalytic activity">
    <reaction evidence="17">
        <text>L-arginyl-glycine(out) = L-arginyl-glycine(in)</text>
        <dbReference type="Rhea" id="RHEA:79391"/>
        <dbReference type="ChEBI" id="CHEBI:229955"/>
    </reaction>
</comment>
<keyword evidence="6 25" id="KW-0472">Membrane</keyword>
<evidence type="ECO:0000256" key="1">
    <source>
        <dbReference type="ARBA" id="ARBA00004155"/>
    </source>
</evidence>
<evidence type="ECO:0000256" key="14">
    <source>
        <dbReference type="ARBA" id="ARBA00044898"/>
    </source>
</evidence>
<dbReference type="PANTHER" id="PTHR23512:SF3">
    <property type="entry name" value="MAJOR FACILITATOR SUPERFAMILY DOMAIN-CONTAINING PROTEIN 1"/>
    <property type="match status" value="1"/>
</dbReference>
<dbReference type="InterPro" id="IPR052187">
    <property type="entry name" value="MFSD1"/>
</dbReference>
<keyword evidence="7" id="KW-0458">Lysosome</keyword>
<dbReference type="RefSeq" id="WP_183415519.1">
    <property type="nucleotide sequence ID" value="NZ_JACHXA010000002.1"/>
</dbReference>
<feature type="transmembrane region" description="Helical" evidence="25">
    <location>
        <begin position="143"/>
        <end position="165"/>
    </location>
</feature>
<evidence type="ECO:0000256" key="11">
    <source>
        <dbReference type="ARBA" id="ARBA00044884"/>
    </source>
</evidence>
<evidence type="ECO:0000256" key="4">
    <source>
        <dbReference type="ARBA" id="ARBA00022692"/>
    </source>
</evidence>
<feature type="transmembrane region" description="Helical" evidence="25">
    <location>
        <begin position="47"/>
        <end position="67"/>
    </location>
</feature>
<evidence type="ECO:0000256" key="6">
    <source>
        <dbReference type="ARBA" id="ARBA00023136"/>
    </source>
</evidence>
<dbReference type="GO" id="GO:0022857">
    <property type="term" value="F:transmembrane transporter activity"/>
    <property type="evidence" value="ECO:0007669"/>
    <property type="project" value="InterPro"/>
</dbReference>
<feature type="transmembrane region" description="Helical" evidence="25">
    <location>
        <begin position="88"/>
        <end position="107"/>
    </location>
</feature>
<evidence type="ECO:0000256" key="9">
    <source>
        <dbReference type="ARBA" id="ARBA00044878"/>
    </source>
</evidence>
<keyword evidence="28" id="KW-1185">Reference proteome</keyword>
<evidence type="ECO:0000256" key="18">
    <source>
        <dbReference type="ARBA" id="ARBA00044912"/>
    </source>
</evidence>
<proteinExistence type="inferred from homology"/>
<feature type="transmembrane region" description="Helical" evidence="25">
    <location>
        <begin position="294"/>
        <end position="313"/>
    </location>
</feature>
<sequence>MNIETSRPPQRGALGSTRAWIVWGMGALTFTYAFVQRVSPSVMIDQLMADLMVSGAVLGNLTAFYFYAYAGLQVPVGMMLDRFGPRRMIAAALLLAAGGSVIFSQATTVEAAYLGRLLVGIGVAFGYVGSLKLATNWFPPRRFALLSGLTMAFGMLGGILGQSPVAALVEFTSWRQSMLILGIIAAILAVIFWLVVRDNPIREYSASTEPGPSPLKGLGIILSKRQNWLLALTSAAMTAPLLALAGFWGVAWLMQIHDLTRAEASAVSSMMFIGWGFGSPTAGWLSDRFGRPKIIMQCFIGIALVSLSAMLYLPIPTAAILVLLAISGFTLGGMVTGFAMARYSNPVSVTGAAYAFVNMAVTATGALFLPLIGWLLDLSWDGVMHEGVRIYDATGYTLGFSVLPAFLLMGLLATLWIKEDRIDES</sequence>
<evidence type="ECO:0000256" key="23">
    <source>
        <dbReference type="ARBA" id="ARBA00045709"/>
    </source>
</evidence>
<gene>
    <name evidence="27" type="ORF">FHR98_000994</name>
</gene>
<comment type="catalytic activity">
    <reaction evidence="18">
        <text>L-histidyl-L-alpha-amino acid(out) = L-histidyl-L-alpha-amino acid(in)</text>
        <dbReference type="Rhea" id="RHEA:79379"/>
        <dbReference type="ChEBI" id="CHEBI:229964"/>
    </reaction>
</comment>
<feature type="transmembrane region" description="Helical" evidence="25">
    <location>
        <begin position="228"/>
        <end position="254"/>
    </location>
</feature>
<organism evidence="27 28">
    <name type="scientific">Limibacillus halophilus</name>
    <dbReference type="NCBI Taxonomy" id="1579333"/>
    <lineage>
        <taxon>Bacteria</taxon>
        <taxon>Pseudomonadati</taxon>
        <taxon>Pseudomonadota</taxon>
        <taxon>Alphaproteobacteria</taxon>
        <taxon>Rhodospirillales</taxon>
        <taxon>Rhodovibrionaceae</taxon>
        <taxon>Limibacillus</taxon>
    </lineage>
</organism>
<feature type="transmembrane region" description="Helical" evidence="25">
    <location>
        <begin position="12"/>
        <end position="35"/>
    </location>
</feature>
<dbReference type="InterPro" id="IPR036259">
    <property type="entry name" value="MFS_trans_sf"/>
</dbReference>
<evidence type="ECO:0000259" key="26">
    <source>
        <dbReference type="PROSITE" id="PS50850"/>
    </source>
</evidence>
<evidence type="ECO:0000256" key="2">
    <source>
        <dbReference type="ARBA" id="ARBA00008335"/>
    </source>
</evidence>
<dbReference type="InterPro" id="IPR020846">
    <property type="entry name" value="MFS_dom"/>
</dbReference>
<feature type="transmembrane region" description="Helical" evidence="25">
    <location>
        <begin position="319"/>
        <end position="341"/>
    </location>
</feature>
<evidence type="ECO:0000256" key="17">
    <source>
        <dbReference type="ARBA" id="ARBA00044903"/>
    </source>
</evidence>
<dbReference type="Gene3D" id="1.20.1250.20">
    <property type="entry name" value="MFS general substrate transporter like domains"/>
    <property type="match status" value="2"/>
</dbReference>
<evidence type="ECO:0000256" key="22">
    <source>
        <dbReference type="ARBA" id="ARBA00045018"/>
    </source>
</evidence>
<comment type="catalytic activity">
    <reaction evidence="8">
        <text>L-lysyl-L-alanine(out) = L-lysyl-L-alanine(in)</text>
        <dbReference type="Rhea" id="RHEA:79399"/>
        <dbReference type="ChEBI" id="CHEBI:229954"/>
    </reaction>
</comment>
<keyword evidence="4 25" id="KW-0812">Transmembrane</keyword>
<comment type="subunit">
    <text evidence="24">Homodimer. Interacts with lysosomal protein GLMP (via lumenal domain); the interaction starts while both proteins are still in the endoplasmic reticulum and is required for stabilization of MFSD1 in lysosomes but has no direct effect on its targeting to lysosomes or transporter activity.</text>
</comment>
<feature type="domain" description="Major facilitator superfamily (MFS) profile" evidence="26">
    <location>
        <begin position="21"/>
        <end position="422"/>
    </location>
</feature>
<reference evidence="27 28" key="1">
    <citation type="submission" date="2020-08" db="EMBL/GenBank/DDBJ databases">
        <title>Genomic Encyclopedia of Type Strains, Phase III (KMG-III): the genomes of soil and plant-associated and newly described type strains.</title>
        <authorList>
            <person name="Whitman W."/>
        </authorList>
    </citation>
    <scope>NUCLEOTIDE SEQUENCE [LARGE SCALE GENOMIC DNA]</scope>
    <source>
        <strain evidence="27 28">CECT 8803</strain>
    </source>
</reference>
<dbReference type="InterPro" id="IPR011701">
    <property type="entry name" value="MFS"/>
</dbReference>
<dbReference type="PROSITE" id="PS50850">
    <property type="entry name" value="MFS"/>
    <property type="match status" value="1"/>
</dbReference>
<feature type="transmembrane region" description="Helical" evidence="25">
    <location>
        <begin position="353"/>
        <end position="376"/>
    </location>
</feature>
<evidence type="ECO:0000313" key="27">
    <source>
        <dbReference type="EMBL" id="MBB3064722.1"/>
    </source>
</evidence>
<feature type="transmembrane region" description="Helical" evidence="25">
    <location>
        <begin position="396"/>
        <end position="417"/>
    </location>
</feature>
<dbReference type="GO" id="GO:0005765">
    <property type="term" value="C:lysosomal membrane"/>
    <property type="evidence" value="ECO:0007669"/>
    <property type="project" value="UniProtKB-SubCell"/>
</dbReference>
<accession>A0A839SQH6</accession>
<evidence type="ECO:0000256" key="10">
    <source>
        <dbReference type="ARBA" id="ARBA00044881"/>
    </source>
</evidence>
<dbReference type="Proteomes" id="UP000581135">
    <property type="component" value="Unassembled WGS sequence"/>
</dbReference>
<evidence type="ECO:0000313" key="28">
    <source>
        <dbReference type="Proteomes" id="UP000581135"/>
    </source>
</evidence>
<protein>
    <recommendedName>
        <fullName evidence="21">Lysosomal dipeptide transporter MFSD1</fullName>
    </recommendedName>
    <alternativeName>
        <fullName evidence="22">Major facilitator superfamily domain-containing protein 1</fullName>
    </alternativeName>
</protein>
<comment type="caution">
    <text evidence="27">The sequence shown here is derived from an EMBL/GenBank/DDBJ whole genome shotgun (WGS) entry which is preliminary data.</text>
</comment>
<dbReference type="Pfam" id="PF07690">
    <property type="entry name" value="MFS_1"/>
    <property type="match status" value="1"/>
</dbReference>
<dbReference type="SUPFAM" id="SSF103473">
    <property type="entry name" value="MFS general substrate transporter"/>
    <property type="match status" value="1"/>
</dbReference>
<comment type="catalytic activity">
    <reaction evidence="15">
        <text>L-arginyl-L-alpha-amino acid(out) = L-arginyl-L-alpha-amino acid(in)</text>
        <dbReference type="Rhea" id="RHEA:79371"/>
        <dbReference type="ChEBI" id="CHEBI:84315"/>
    </reaction>
</comment>
<evidence type="ECO:0000256" key="24">
    <source>
        <dbReference type="ARBA" id="ARBA00046376"/>
    </source>
</evidence>
<keyword evidence="5 25" id="KW-1133">Transmembrane helix</keyword>
<comment type="catalytic activity">
    <reaction evidence="20">
        <text>L-lysyl-glycine(out) = L-lysyl-glycine(in)</text>
        <dbReference type="Rhea" id="RHEA:79407"/>
        <dbReference type="ChEBI" id="CHEBI:191202"/>
    </reaction>
</comment>
<evidence type="ECO:0000256" key="20">
    <source>
        <dbReference type="ARBA" id="ARBA00044924"/>
    </source>
</evidence>
<dbReference type="PANTHER" id="PTHR23512">
    <property type="entry name" value="MAJOR FACILITATOR SUPERFAMILY DOMAIN-CONTAINING PROTEIN 1"/>
    <property type="match status" value="1"/>
</dbReference>
<evidence type="ECO:0000256" key="12">
    <source>
        <dbReference type="ARBA" id="ARBA00044891"/>
    </source>
</evidence>
<comment type="catalytic activity">
    <reaction evidence="19">
        <text>L-alanyl-L-lysine(out) = L-alanyl-L-lysine(in)</text>
        <dbReference type="Rhea" id="RHEA:79415"/>
        <dbReference type="ChEBI" id="CHEBI:192470"/>
    </reaction>
</comment>
<evidence type="ECO:0000256" key="13">
    <source>
        <dbReference type="ARBA" id="ARBA00044893"/>
    </source>
</evidence>
<evidence type="ECO:0000256" key="8">
    <source>
        <dbReference type="ARBA" id="ARBA00044876"/>
    </source>
</evidence>
<dbReference type="AlphaFoldDB" id="A0A839SQH6"/>
<evidence type="ECO:0000256" key="21">
    <source>
        <dbReference type="ARBA" id="ARBA00044985"/>
    </source>
</evidence>
<evidence type="ECO:0000256" key="7">
    <source>
        <dbReference type="ARBA" id="ARBA00023228"/>
    </source>
</evidence>
<evidence type="ECO:0000256" key="3">
    <source>
        <dbReference type="ARBA" id="ARBA00022448"/>
    </source>
</evidence>